<gene>
    <name evidence="3" type="ORF">MAUB_57820</name>
</gene>
<evidence type="ECO:0000256" key="1">
    <source>
        <dbReference type="SAM" id="MobiDB-lite"/>
    </source>
</evidence>
<feature type="compositionally biased region" description="Polar residues" evidence="1">
    <location>
        <begin position="788"/>
        <end position="805"/>
    </location>
</feature>
<evidence type="ECO:0000313" key="3">
    <source>
        <dbReference type="EMBL" id="BBX87909.1"/>
    </source>
</evidence>
<reference evidence="3 4" key="1">
    <citation type="journal article" date="2019" name="Emerg. Microbes Infect.">
        <title>Comprehensive subspecies identification of 175 nontuberculous mycobacteria species based on 7547 genomic profiles.</title>
        <authorList>
            <person name="Matsumoto Y."/>
            <person name="Kinjo T."/>
            <person name="Motooka D."/>
            <person name="Nabeya D."/>
            <person name="Jung N."/>
            <person name="Uechi K."/>
            <person name="Horii T."/>
            <person name="Iida T."/>
            <person name="Fujita J."/>
            <person name="Nakamura S."/>
        </authorList>
    </citation>
    <scope>NUCLEOTIDE SEQUENCE [LARGE SCALE GENOMIC DNA]</scope>
    <source>
        <strain evidence="3 4">JCM 15296</strain>
    </source>
</reference>
<name>A0ABN5Z4J7_9MYCO</name>
<keyword evidence="4" id="KW-1185">Reference proteome</keyword>
<dbReference type="Pfam" id="PF09250">
    <property type="entry name" value="Prim-Pol"/>
    <property type="match status" value="1"/>
</dbReference>
<evidence type="ECO:0000313" key="4">
    <source>
        <dbReference type="Proteomes" id="UP000465609"/>
    </source>
</evidence>
<protein>
    <recommendedName>
        <fullName evidence="2">DNA primase/polymerase bifunctional N-terminal domain-containing protein</fullName>
    </recommendedName>
</protein>
<feature type="domain" description="DNA primase/polymerase bifunctional N-terminal" evidence="2">
    <location>
        <begin position="8"/>
        <end position="194"/>
    </location>
</feature>
<dbReference type="SMART" id="SM00943">
    <property type="entry name" value="Prim-Pol"/>
    <property type="match status" value="1"/>
</dbReference>
<dbReference type="InterPro" id="IPR015330">
    <property type="entry name" value="DNA_primase/pol_bifunc_N"/>
</dbReference>
<evidence type="ECO:0000259" key="2">
    <source>
        <dbReference type="SMART" id="SM00943"/>
    </source>
</evidence>
<organism evidence="3 4">
    <name type="scientific">Mycolicibacterium aubagnense</name>
    <dbReference type="NCBI Taxonomy" id="319707"/>
    <lineage>
        <taxon>Bacteria</taxon>
        <taxon>Bacillati</taxon>
        <taxon>Actinomycetota</taxon>
        <taxon>Actinomycetes</taxon>
        <taxon>Mycobacteriales</taxon>
        <taxon>Mycobacteriaceae</taxon>
        <taxon>Mycolicibacterium</taxon>
    </lineage>
</organism>
<dbReference type="CDD" id="cd04859">
    <property type="entry name" value="Prim_Pol"/>
    <property type="match status" value="1"/>
</dbReference>
<dbReference type="Proteomes" id="UP000465609">
    <property type="component" value="Chromosome"/>
</dbReference>
<feature type="compositionally biased region" description="Polar residues" evidence="1">
    <location>
        <begin position="423"/>
        <end position="435"/>
    </location>
</feature>
<accession>A0ABN5Z4J7</accession>
<dbReference type="EMBL" id="AP022577">
    <property type="protein sequence ID" value="BBX87909.1"/>
    <property type="molecule type" value="Genomic_DNA"/>
</dbReference>
<feature type="region of interest" description="Disordered" evidence="1">
    <location>
        <begin position="408"/>
        <end position="443"/>
    </location>
</feature>
<dbReference type="SUPFAM" id="SSF56747">
    <property type="entry name" value="Prim-pol domain"/>
    <property type="match status" value="1"/>
</dbReference>
<proteinExistence type="predicted"/>
<feature type="region of interest" description="Disordered" evidence="1">
    <location>
        <begin position="782"/>
        <end position="805"/>
    </location>
</feature>
<sequence>MSATTELITRMVGLGAHLMPLMAKVKRPGGKEWQRWPALSVADAESHVNAGGNLGVNLAPSRMIVLDAENQAATNAVQNAGISLAVIPAKSQHVGILQPGLSDPDSGKLNTKTGGSHAWLRVPDGVDISTFPSDTMGIMLPGGGKIDVLAGVRYAVAPPSWLEVAPQYRYAPCEGGPLDLASPSADLPVAPAWLFDTTVPVPPGLEPLHGILIPKTPRERLEADARSIELTAAIDAVPWDAWLDGDPRLTRTGDIDGCGCEIWHWVGADNLKSATLHENCAQGSGAHIWSGTMLGQLQLPGDHVSRLALSAKLRGVTVQQASAAVGITLGGDREPPTPVRPEHHEQAARLAEAAGEAARAERFRAAAEAMRKRQYATPSDSTHGERHGVSAVVGGAAPIPPELAARLKSNSNTSDATARETAAPQSTSTEATPSGSAPKINGHSIVRFPGKALAEIPIPGLDEIYEYPMPPIPAHVKPVKDARTEFAAIHPPVANRQTHTLVEHEWIFAATPGLSHVAAAADSRGVGRWGMLGALLPRVAATIPPTVRLIPADGSTPPDNLPTGSGTSLNLYTVLVGPPAAGKSVTLNAADALVPGVHMVPPGTGEGILKIFPRATDNAADDEDDSYFDPAAHIGSVGATRASDSVLLSSDEIDVFVAEMSRQGTKASGLYRSMWMGGDVGNTTSDKERHSMVLAHTYRFGIRLGAQPDAVAPLFSESDRGTPQRFLWLGCQRMIARGGNYPSQLATAPVYWYGGQPSMLPSMGGQRPPVWIAPPPAARKELEEEQWRSATANPMSPSGSYTDASTPSDRAAAIADRHALLQQLKICAILAVLDGLAQPQDVHWYAAEAVMKVRRTVIFHLVEVAEAVVAAQARQRGTEMGIMRAHADAASVQELAERRHDAEAAITFAAFNLADRHEPLTVAALRAEIKASGSDPGFVQEAVTYMVHNGDLTPMPDGRTYALTLGNSTAASDGRATVTVLPVAPAIANVGSR</sequence>
<dbReference type="RefSeq" id="WP_138230343.1">
    <property type="nucleotide sequence ID" value="NZ_AP022577.1"/>
</dbReference>